<sequence length="40" mass="4734">MVLHTMTPNRFQERLEETRGRVDTDEVVAALSYVREDGRR</sequence>
<dbReference type="AlphaFoldDB" id="A0A1U7EUN7"/>
<dbReference type="EMBL" id="CR936257">
    <property type="protein sequence ID" value="CAI48697.1"/>
    <property type="molecule type" value="Genomic_DNA"/>
</dbReference>
<evidence type="ECO:0000313" key="2">
    <source>
        <dbReference type="Proteomes" id="UP000002698"/>
    </source>
</evidence>
<gene>
    <name evidence="1" type="ordered locus">NP_1212A</name>
</gene>
<protein>
    <submittedName>
        <fullName evidence="1">Uncharacterized protein</fullName>
    </submittedName>
</protein>
<dbReference type="STRING" id="348780.NP_1212A"/>
<dbReference type="HOGENOM" id="CLU_216662_0_0_2"/>
<evidence type="ECO:0000313" key="1">
    <source>
        <dbReference type="EMBL" id="CAI48697.1"/>
    </source>
</evidence>
<name>A0A1U7EUN7_NATPD</name>
<organism evidence="1 2">
    <name type="scientific">Natronomonas pharaonis (strain ATCC 35678 / DSM 2160 / CIP 103997 / JCM 8858 / NBRC 14720 / NCIMB 2260 / Gabara)</name>
    <name type="common">Halobacterium pharaonis</name>
    <dbReference type="NCBI Taxonomy" id="348780"/>
    <lineage>
        <taxon>Archaea</taxon>
        <taxon>Methanobacteriati</taxon>
        <taxon>Methanobacteriota</taxon>
        <taxon>Stenosarchaea group</taxon>
        <taxon>Halobacteria</taxon>
        <taxon>Halobacteriales</taxon>
        <taxon>Natronomonadaceae</taxon>
        <taxon>Natronomonas</taxon>
    </lineage>
</organism>
<dbReference type="EnsemblBacteria" id="CAI48697">
    <property type="protein sequence ID" value="CAI48697"/>
    <property type="gene ID" value="NP_1212A"/>
</dbReference>
<dbReference type="Proteomes" id="UP000002698">
    <property type="component" value="Chromosome"/>
</dbReference>
<dbReference type="eggNOG" id="arCOG06287">
    <property type="taxonomic scope" value="Archaea"/>
</dbReference>
<keyword evidence="2" id="KW-1185">Reference proteome</keyword>
<proteinExistence type="predicted"/>
<dbReference type="KEGG" id="nph:NP_1212A"/>
<accession>A0A1U7EUN7</accession>
<reference evidence="1 2" key="1">
    <citation type="journal article" date="2005" name="Genome Res.">
        <title>Living with two extremes: conclusions from the genome sequence of Natronomonas pharaonis.</title>
        <authorList>
            <person name="Falb M."/>
            <person name="Pfeiffer F."/>
            <person name="Palm P."/>
            <person name="Rodewald K."/>
            <person name="Hickmann V."/>
            <person name="Tittor J."/>
            <person name="Oesterhelt D."/>
        </authorList>
    </citation>
    <scope>NUCLEOTIDE SEQUENCE [LARGE SCALE GENOMIC DNA]</scope>
    <source>
        <strain evidence="2">ATCC 35678 / DSM 2160 / CIP 103997 / JCM 8858 / NBRC 14720 / NCIMB 2260 / Gabara</strain>
    </source>
</reference>